<accession>K9GB28</accession>
<dbReference type="SMART" id="SM00268">
    <property type="entry name" value="ACTIN"/>
    <property type="match status" value="1"/>
</dbReference>
<dbReference type="Gene3D" id="3.30.420.40">
    <property type="match status" value="2"/>
</dbReference>
<dbReference type="FunFam" id="3.90.640.10:FF:000005">
    <property type="entry name" value="Actin-related protein 2"/>
    <property type="match status" value="1"/>
</dbReference>
<dbReference type="GeneID" id="26231092"/>
<protein>
    <submittedName>
        <fullName evidence="8">Actin-like protein, putative</fullName>
    </submittedName>
</protein>
<keyword evidence="7" id="KW-0206">Cytoskeleton</keyword>
<dbReference type="KEGG" id="pdp:PDIP_27720"/>
<dbReference type="OrthoDB" id="5132116at2759"/>
<name>K9GB28_PEND1</name>
<dbReference type="SUPFAM" id="SSF53067">
    <property type="entry name" value="Actin-like ATPase domain"/>
    <property type="match status" value="2"/>
</dbReference>
<gene>
    <name evidence="8" type="ORF">PDIP_27720</name>
</gene>
<dbReference type="GO" id="GO:0005856">
    <property type="term" value="C:cytoskeleton"/>
    <property type="evidence" value="ECO:0007669"/>
    <property type="project" value="UniProtKB-SubCell"/>
</dbReference>
<proteinExistence type="inferred from homology"/>
<dbReference type="PROSITE" id="PS01132">
    <property type="entry name" value="ACTINS_ACT_LIKE"/>
    <property type="match status" value="1"/>
</dbReference>
<dbReference type="Pfam" id="PF00022">
    <property type="entry name" value="Actin"/>
    <property type="match status" value="1"/>
</dbReference>
<evidence type="ECO:0000313" key="9">
    <source>
        <dbReference type="Proteomes" id="UP000009886"/>
    </source>
</evidence>
<dbReference type="Proteomes" id="UP000009886">
    <property type="component" value="Unassembled WGS sequence"/>
</dbReference>
<sequence>MTEMPIVLDGGTGFLKVGYAAQNFPEHQFPSIVGRPILRTEEQGGDIVVKDIMCGDEAAAARSMLQISYPMENGIVKKWDDMQHLWNYTFYEKMKIDPTDRKILLTEPPMNPLKNREQMAEVMLEGYGFGGVYVAIQAVLALYAQGLSSGVVVDSGDGVTHIIPVYESTVLNHHIRRLDVAGRDVTRNLIALLLRRGYALNRTADFETVRQIKEKLAYVSYDLELDKKLSEDTTVLVESYTLPDGRVIRVGSERFEAPECLFQPHLVDVDQPGMAEMLFNCIQGADVDVRSSLYKAIVLSGGSSMYPGLPSRLEKELKQLWLTRVLGGDPERLNKFKVRIEDPPPPETHGVPGWCRPRQFDCRQGRHVGEQAGVAGTGCTRPGQARPAMNELYLGGSWSAPFSLFSCFALFASHVARGFFPVLFFLPPSLIIVDILSSIL</sequence>
<evidence type="ECO:0000256" key="1">
    <source>
        <dbReference type="ARBA" id="ARBA00004245"/>
    </source>
</evidence>
<dbReference type="InterPro" id="IPR004000">
    <property type="entry name" value="Actin"/>
</dbReference>
<evidence type="ECO:0000313" key="8">
    <source>
        <dbReference type="EMBL" id="EKV18284.1"/>
    </source>
</evidence>
<keyword evidence="4" id="KW-0547">Nucleotide-binding</keyword>
<keyword evidence="3" id="KW-0963">Cytoplasm</keyword>
<dbReference type="AlphaFoldDB" id="K9GB28"/>
<dbReference type="PANTHER" id="PTHR11937">
    <property type="entry name" value="ACTIN"/>
    <property type="match status" value="1"/>
</dbReference>
<dbReference type="GO" id="GO:0003779">
    <property type="term" value="F:actin binding"/>
    <property type="evidence" value="ECO:0007669"/>
    <property type="project" value="UniProtKB-KW"/>
</dbReference>
<dbReference type="HOGENOM" id="CLU_027965_0_0_1"/>
<comment type="subcellular location">
    <subcellularLocation>
        <location evidence="1">Cytoplasm</location>
        <location evidence="1">Cytoskeleton</location>
    </subcellularLocation>
</comment>
<dbReference type="EMBL" id="AKCU01000188">
    <property type="protein sequence ID" value="EKV18284.1"/>
    <property type="molecule type" value="Genomic_DNA"/>
</dbReference>
<evidence type="ECO:0000256" key="2">
    <source>
        <dbReference type="ARBA" id="ARBA00010121"/>
    </source>
</evidence>
<reference evidence="9" key="1">
    <citation type="journal article" date="2012" name="BMC Genomics">
        <title>Genome sequence of the necrotrophic fungus Penicillium digitatum, the main postharvest pathogen of citrus.</title>
        <authorList>
            <person name="Marcet-Houben M."/>
            <person name="Ballester A.-R."/>
            <person name="de la Fuente B."/>
            <person name="Harries E."/>
            <person name="Marcos J.F."/>
            <person name="Gonzalez-Candelas L."/>
            <person name="Gabaldon T."/>
        </authorList>
    </citation>
    <scope>NUCLEOTIDE SEQUENCE [LARGE SCALE GENOMIC DNA]</scope>
    <source>
        <strain evidence="9">Pd1 / CECT 20795</strain>
    </source>
</reference>
<evidence type="ECO:0000256" key="6">
    <source>
        <dbReference type="ARBA" id="ARBA00023203"/>
    </source>
</evidence>
<dbReference type="VEuPathDB" id="FungiDB:PDIP_27720"/>
<dbReference type="CDD" id="cd10220">
    <property type="entry name" value="ASKHA_NBD_Arp2"/>
    <property type="match status" value="1"/>
</dbReference>
<organism evidence="8 9">
    <name type="scientific">Penicillium digitatum (strain Pd1 / CECT 20795)</name>
    <name type="common">Green mold</name>
    <dbReference type="NCBI Taxonomy" id="1170230"/>
    <lineage>
        <taxon>Eukaryota</taxon>
        <taxon>Fungi</taxon>
        <taxon>Dikarya</taxon>
        <taxon>Ascomycota</taxon>
        <taxon>Pezizomycotina</taxon>
        <taxon>Eurotiomycetes</taxon>
        <taxon>Eurotiomycetidae</taxon>
        <taxon>Eurotiales</taxon>
        <taxon>Aspergillaceae</taxon>
        <taxon>Penicillium</taxon>
    </lineage>
</organism>
<evidence type="ECO:0000256" key="4">
    <source>
        <dbReference type="ARBA" id="ARBA00022741"/>
    </source>
</evidence>
<keyword evidence="6" id="KW-0009">Actin-binding</keyword>
<dbReference type="Gene3D" id="3.90.640.10">
    <property type="entry name" value="Actin, Chain A, domain 4"/>
    <property type="match status" value="1"/>
</dbReference>
<keyword evidence="5" id="KW-0067">ATP-binding</keyword>
<evidence type="ECO:0000256" key="3">
    <source>
        <dbReference type="ARBA" id="ARBA00022490"/>
    </source>
</evidence>
<dbReference type="GO" id="GO:0034314">
    <property type="term" value="P:Arp2/3 complex-mediated actin nucleation"/>
    <property type="evidence" value="ECO:0007669"/>
    <property type="project" value="UniProtKB-ARBA"/>
</dbReference>
<comment type="similarity">
    <text evidence="2">Belongs to the actin family. ARP2 subfamily.</text>
</comment>
<dbReference type="PRINTS" id="PR00190">
    <property type="entry name" value="ACTIN"/>
</dbReference>
<dbReference type="InterPro" id="IPR020902">
    <property type="entry name" value="Actin/actin-like_CS"/>
</dbReference>
<comment type="caution">
    <text evidence="8">The sequence shown here is derived from an EMBL/GenBank/DDBJ whole genome shotgun (WGS) entry which is preliminary data.</text>
</comment>
<evidence type="ECO:0000256" key="5">
    <source>
        <dbReference type="ARBA" id="ARBA00022840"/>
    </source>
</evidence>
<dbReference type="RefSeq" id="XP_014536233.2">
    <property type="nucleotide sequence ID" value="XM_014680747.2"/>
</dbReference>
<evidence type="ECO:0000256" key="7">
    <source>
        <dbReference type="ARBA" id="ARBA00023212"/>
    </source>
</evidence>
<dbReference type="GO" id="GO:0005524">
    <property type="term" value="F:ATP binding"/>
    <property type="evidence" value="ECO:0007669"/>
    <property type="project" value="UniProtKB-KW"/>
</dbReference>
<dbReference type="InterPro" id="IPR043129">
    <property type="entry name" value="ATPase_NBD"/>
</dbReference>
<dbReference type="FunFam" id="3.30.420.40:FF:000050">
    <property type="entry name" value="Actin, alpha skeletal muscle"/>
    <property type="match status" value="1"/>
</dbReference>